<evidence type="ECO:0000256" key="2">
    <source>
        <dbReference type="ARBA" id="ARBA00022525"/>
    </source>
</evidence>
<dbReference type="Gene3D" id="2.60.120.40">
    <property type="match status" value="1"/>
</dbReference>
<feature type="disulfide bond" evidence="6">
    <location>
        <begin position="1047"/>
        <end position="1056"/>
    </location>
</feature>
<dbReference type="GO" id="GO:0090051">
    <property type="term" value="P:negative regulation of cell migration involved in sprouting angiogenesis"/>
    <property type="evidence" value="ECO:0007669"/>
    <property type="project" value="TreeGrafter"/>
</dbReference>
<dbReference type="Gene3D" id="2.10.25.10">
    <property type="entry name" value="Laminin"/>
    <property type="match status" value="1"/>
</dbReference>
<dbReference type="InParanoid" id="A0A6P7WZJ2"/>
<sequence>MRDMKTLKTQRNWKHTLRMKKIILLVFFLQQWNGRTKAESTLKSWTTAWNIEDRSVDFATEKYLDTSTIAISDSPRTSTSIMKESSHITPAKNIQELETQPVTLQATSATERSGNKTKSSTENEQGAVTTNMGKLSNIISKKGLSQKDIFKTAQAAVSNGSTKKTYQSSNSIRKTDSNKPSFETTRGKNWCAYVHTRLLPTVEMENMGSVSKTGPCTWTAGACSVRYQMATRPTYRMKHKIVTSLEWKCCPGFHGDQCQFTAQRQQWQMPGSQAESNAVVNGGTSHQQQQITADSALTQKMNDQIYNQEVKLTFLQKKINNISSTMTDVQNALSSLEGKISEDDRKGEEFQSFLKGLKTKSINELIKDIVREEVNKCQSDMQETVAQLFKTVSSLLVELESTKEEVKQLNETVLSISENTKQSALEEERRPTVTDILDVKNRIELVRKEIIMSYDTSLKELQRNYQSLETDLEHERSKSSIYYESLNKTLSKMREVHEQLLSGENLKEQKTAATVRSENDNVTEYVMILQDKIRKQSLMMLQLYDDVSAQDSKINNLTITLELQKDSLKKTCEDKFSICKKDFEKQLKCTQENVRVLNKTLSDVVLPMDDKIGKMNDQINDLCYDMEILQPFIEQGAPFSNTAECEHQHEISVVSRQLENFTAVINSLSLSVTELVKGQEVLRNEASLRDQIFERRINECLMETEDGLNNTMTIVNNAVDFIQDNYVLKDKFELHNDTAQKLEVVLALIPQLRQLNESYQILVSDSERCQNIFKTIEVLFNSSYDEFEKSRPSSHLKVFQVLNETVSQLNQYHQNISLLEDKQMQSSQNQKNNDIRLEKIESQLSQIVMASPPVLVKTKPACVKAGEKEQPVSIKFQALNSKIKALEARSFKFENVMPLLNQTIRGTQELCQNVYIAIQKVNSSVSQQIRAAQPNATILQKDLKEYIVSVTESRAERLLSNFSIYMSKSVSDIVSNITKLQKQMKAPIKKTVLPKKASMSVTATPQGRSQRNTDNSIDSDEYLSCSSSPCYNGGTCINDRKNFVCACRHPFGGANCNVKMAEENSLSPDFSKGSYRYAPMVTFFVSHTYGMTTPGPIRFNNLYVNYGTSYAPASGKFHVPYLGVYVFKYTIESLSPVVSGYLIVDGVDNLAFHSENINMYSDRVITGDALLELNYGQEVWLRLAIGSIPARFPPVTTFGGYLLYRT</sequence>
<feature type="chain" id="PRO_5028250447" evidence="9">
    <location>
        <begin position="39"/>
        <end position="1206"/>
    </location>
</feature>
<keyword evidence="4 7" id="KW-0175">Coiled coil</keyword>
<dbReference type="KEGG" id="muo:115461107"/>
<evidence type="ECO:0000313" key="14">
    <source>
        <dbReference type="RefSeq" id="XP_030046551.1"/>
    </source>
</evidence>
<dbReference type="FunCoup" id="A0A6P7WZJ2">
    <property type="interactions" value="88"/>
</dbReference>
<keyword evidence="2" id="KW-0964">Secreted</keyword>
<dbReference type="PRINTS" id="PR00007">
    <property type="entry name" value="COMPLEMNTC1Q"/>
</dbReference>
<comment type="subcellular location">
    <subcellularLocation>
        <location evidence="1">Secreted</location>
    </subcellularLocation>
</comment>
<dbReference type="Pfam" id="PF00386">
    <property type="entry name" value="C1q"/>
    <property type="match status" value="1"/>
</dbReference>
<feature type="domain" description="C1q" evidence="11">
    <location>
        <begin position="1076"/>
        <end position="1206"/>
    </location>
</feature>
<keyword evidence="5 6" id="KW-1015">Disulfide bond</keyword>
<evidence type="ECO:0000256" key="4">
    <source>
        <dbReference type="ARBA" id="ARBA00023054"/>
    </source>
</evidence>
<gene>
    <name evidence="14" type="primary">MMRN1</name>
</gene>
<dbReference type="PROSITE" id="PS00010">
    <property type="entry name" value="ASX_HYDROXYL"/>
    <property type="match status" value="1"/>
</dbReference>
<dbReference type="CDD" id="cd00054">
    <property type="entry name" value="EGF_CA"/>
    <property type="match status" value="1"/>
</dbReference>
<dbReference type="InterPro" id="IPR000152">
    <property type="entry name" value="EGF-type_Asp/Asn_hydroxyl_site"/>
</dbReference>
<dbReference type="SUPFAM" id="SSF49842">
    <property type="entry name" value="TNF-like"/>
    <property type="match status" value="1"/>
</dbReference>
<dbReference type="PANTHER" id="PTHR15427">
    <property type="entry name" value="EMILIN ELASTIN MICROFIBRIL INTERFACE-LOCATED PROTEIN ELASTIN MICROFIBRIL INTERFACER"/>
    <property type="match status" value="1"/>
</dbReference>
<feature type="compositionally biased region" description="Polar residues" evidence="8">
    <location>
        <begin position="999"/>
        <end position="1016"/>
    </location>
</feature>
<evidence type="ECO:0000256" key="7">
    <source>
        <dbReference type="SAM" id="Coils"/>
    </source>
</evidence>
<dbReference type="GO" id="GO:0005576">
    <property type="term" value="C:extracellular region"/>
    <property type="evidence" value="ECO:0007669"/>
    <property type="project" value="UniProtKB-SubCell"/>
</dbReference>
<feature type="coiled-coil region" evidence="7">
    <location>
        <begin position="451"/>
        <end position="478"/>
    </location>
</feature>
<evidence type="ECO:0000256" key="3">
    <source>
        <dbReference type="ARBA" id="ARBA00022729"/>
    </source>
</evidence>
<feature type="domain" description="EGF-like" evidence="10">
    <location>
        <begin position="1021"/>
        <end position="1057"/>
    </location>
</feature>
<dbReference type="SMART" id="SM00179">
    <property type="entry name" value="EGF_CA"/>
    <property type="match status" value="1"/>
</dbReference>
<feature type="region of interest" description="Disordered" evidence="8">
    <location>
        <begin position="106"/>
        <end position="127"/>
    </location>
</feature>
<evidence type="ECO:0000256" key="5">
    <source>
        <dbReference type="ARBA" id="ARBA00023157"/>
    </source>
</evidence>
<keyword evidence="6" id="KW-0245">EGF-like domain</keyword>
<dbReference type="GO" id="GO:0005509">
    <property type="term" value="F:calcium ion binding"/>
    <property type="evidence" value="ECO:0007669"/>
    <property type="project" value="InterPro"/>
</dbReference>
<dbReference type="SMART" id="SM00181">
    <property type="entry name" value="EGF"/>
    <property type="match status" value="1"/>
</dbReference>
<dbReference type="PANTHER" id="PTHR15427:SF3">
    <property type="entry name" value="MULTIMERIN-1"/>
    <property type="match status" value="1"/>
</dbReference>
<evidence type="ECO:0000259" key="11">
    <source>
        <dbReference type="PROSITE" id="PS50871"/>
    </source>
</evidence>
<dbReference type="InterPro" id="IPR050392">
    <property type="entry name" value="Collagen/C1q_domain"/>
</dbReference>
<evidence type="ECO:0000313" key="13">
    <source>
        <dbReference type="Proteomes" id="UP000515156"/>
    </source>
</evidence>
<dbReference type="PROSITE" id="PS50026">
    <property type="entry name" value="EGF_3"/>
    <property type="match status" value="1"/>
</dbReference>
<dbReference type="FunFam" id="2.60.120.40:FF:000009">
    <property type="entry name" value="Multimerin-1"/>
    <property type="match status" value="1"/>
</dbReference>
<name>A0A6P7WZJ2_9AMPH</name>
<dbReference type="PROSITE" id="PS00022">
    <property type="entry name" value="EGF_1"/>
    <property type="match status" value="1"/>
</dbReference>
<feature type="coiled-coil region" evidence="7">
    <location>
        <begin position="392"/>
        <end position="419"/>
    </location>
</feature>
<dbReference type="OrthoDB" id="10044191at2759"/>
<proteinExistence type="predicted"/>
<dbReference type="InterPro" id="IPR011489">
    <property type="entry name" value="EMI_domain"/>
</dbReference>
<dbReference type="GO" id="GO:0030948">
    <property type="term" value="P:negative regulation of vascular endothelial growth factor receptor signaling pathway"/>
    <property type="evidence" value="ECO:0007669"/>
    <property type="project" value="TreeGrafter"/>
</dbReference>
<dbReference type="Pfam" id="PF07546">
    <property type="entry name" value="EMI"/>
    <property type="match status" value="1"/>
</dbReference>
<dbReference type="PROSITE" id="PS51041">
    <property type="entry name" value="EMI"/>
    <property type="match status" value="1"/>
</dbReference>
<dbReference type="AlphaFoldDB" id="A0A6P7WZJ2"/>
<reference evidence="14" key="1">
    <citation type="submission" date="2025-08" db="UniProtKB">
        <authorList>
            <consortium name="RefSeq"/>
        </authorList>
    </citation>
    <scope>IDENTIFICATION</scope>
</reference>
<evidence type="ECO:0000259" key="10">
    <source>
        <dbReference type="PROSITE" id="PS50026"/>
    </source>
</evidence>
<dbReference type="InterPro" id="IPR000742">
    <property type="entry name" value="EGF"/>
</dbReference>
<dbReference type="Proteomes" id="UP000515156">
    <property type="component" value="Chromosome 2"/>
</dbReference>
<dbReference type="InterPro" id="IPR001073">
    <property type="entry name" value="C1q_dom"/>
</dbReference>
<organism evidence="13 14">
    <name type="scientific">Microcaecilia unicolor</name>
    <dbReference type="NCBI Taxonomy" id="1415580"/>
    <lineage>
        <taxon>Eukaryota</taxon>
        <taxon>Metazoa</taxon>
        <taxon>Chordata</taxon>
        <taxon>Craniata</taxon>
        <taxon>Vertebrata</taxon>
        <taxon>Euteleostomi</taxon>
        <taxon>Amphibia</taxon>
        <taxon>Gymnophiona</taxon>
        <taxon>Siphonopidae</taxon>
        <taxon>Microcaecilia</taxon>
    </lineage>
</organism>
<feature type="region of interest" description="Disordered" evidence="8">
    <location>
        <begin position="997"/>
        <end position="1018"/>
    </location>
</feature>
<dbReference type="SMART" id="SM00110">
    <property type="entry name" value="C1Q"/>
    <property type="match status" value="1"/>
</dbReference>
<feature type="signal peptide" evidence="9">
    <location>
        <begin position="1"/>
        <end position="38"/>
    </location>
</feature>
<dbReference type="GeneID" id="115461107"/>
<dbReference type="RefSeq" id="XP_030046551.1">
    <property type="nucleotide sequence ID" value="XM_030190691.1"/>
</dbReference>
<dbReference type="PROSITE" id="PS50871">
    <property type="entry name" value="C1Q"/>
    <property type="match status" value="1"/>
</dbReference>
<evidence type="ECO:0000256" key="1">
    <source>
        <dbReference type="ARBA" id="ARBA00004613"/>
    </source>
</evidence>
<dbReference type="SUPFAM" id="SSF57196">
    <property type="entry name" value="EGF/Laminin"/>
    <property type="match status" value="1"/>
</dbReference>
<feature type="domain" description="EMI" evidence="12">
    <location>
        <begin position="187"/>
        <end position="260"/>
    </location>
</feature>
<dbReference type="InterPro" id="IPR001881">
    <property type="entry name" value="EGF-like_Ca-bd_dom"/>
</dbReference>
<dbReference type="PROSITE" id="PS01186">
    <property type="entry name" value="EGF_2"/>
    <property type="match status" value="1"/>
</dbReference>
<keyword evidence="3 9" id="KW-0732">Signal</keyword>
<dbReference type="InterPro" id="IPR008983">
    <property type="entry name" value="Tumour_necrosis_fac-like_dom"/>
</dbReference>
<evidence type="ECO:0000259" key="12">
    <source>
        <dbReference type="PROSITE" id="PS51041"/>
    </source>
</evidence>
<evidence type="ECO:0000256" key="8">
    <source>
        <dbReference type="SAM" id="MobiDB-lite"/>
    </source>
</evidence>
<comment type="caution">
    <text evidence="6">Lacks conserved residue(s) required for the propagation of feature annotation.</text>
</comment>
<protein>
    <submittedName>
        <fullName evidence="14">Multimerin-1</fullName>
    </submittedName>
</protein>
<dbReference type="CTD" id="22915"/>
<accession>A0A6P7WZJ2</accession>
<evidence type="ECO:0000256" key="6">
    <source>
        <dbReference type="PROSITE-ProRule" id="PRU00076"/>
    </source>
</evidence>
<keyword evidence="13" id="KW-1185">Reference proteome</keyword>
<evidence type="ECO:0000256" key="9">
    <source>
        <dbReference type="SAM" id="SignalP"/>
    </source>
</evidence>